<feature type="compositionally biased region" description="Low complexity" evidence="1">
    <location>
        <begin position="653"/>
        <end position="676"/>
    </location>
</feature>
<evidence type="ECO:0000256" key="1">
    <source>
        <dbReference type="SAM" id="MobiDB-lite"/>
    </source>
</evidence>
<feature type="compositionally biased region" description="Low complexity" evidence="1">
    <location>
        <begin position="286"/>
        <end position="296"/>
    </location>
</feature>
<feature type="region of interest" description="Disordered" evidence="1">
    <location>
        <begin position="641"/>
        <end position="713"/>
    </location>
</feature>
<dbReference type="AlphaFoldDB" id="A0A1Y3BBH5"/>
<name>A0A1Y3BBH5_EURMA</name>
<gene>
    <name evidence="2" type="ORF">BLA29_002551</name>
</gene>
<feature type="compositionally biased region" description="Polar residues" evidence="1">
    <location>
        <begin position="177"/>
        <end position="188"/>
    </location>
</feature>
<feature type="region of interest" description="Disordered" evidence="1">
    <location>
        <begin position="273"/>
        <end position="393"/>
    </location>
</feature>
<feature type="region of interest" description="Disordered" evidence="1">
    <location>
        <begin position="1"/>
        <end position="25"/>
    </location>
</feature>
<dbReference type="Proteomes" id="UP000194236">
    <property type="component" value="Unassembled WGS sequence"/>
</dbReference>
<comment type="caution">
    <text evidence="2">The sequence shown here is derived from an EMBL/GenBank/DDBJ whole genome shotgun (WGS) entry which is preliminary data.</text>
</comment>
<feature type="compositionally biased region" description="Low complexity" evidence="1">
    <location>
        <begin position="157"/>
        <end position="176"/>
    </location>
</feature>
<feature type="compositionally biased region" description="Basic and acidic residues" evidence="1">
    <location>
        <begin position="368"/>
        <end position="381"/>
    </location>
</feature>
<feature type="compositionally biased region" description="Polar residues" evidence="1">
    <location>
        <begin position="59"/>
        <end position="79"/>
    </location>
</feature>
<protein>
    <submittedName>
        <fullName evidence="2">Uncharacterized protein</fullName>
    </submittedName>
</protein>
<evidence type="ECO:0000313" key="2">
    <source>
        <dbReference type="EMBL" id="OTF77547.1"/>
    </source>
</evidence>
<organism evidence="2 3">
    <name type="scientific">Euroglyphus maynei</name>
    <name type="common">Mayne's house dust mite</name>
    <dbReference type="NCBI Taxonomy" id="6958"/>
    <lineage>
        <taxon>Eukaryota</taxon>
        <taxon>Metazoa</taxon>
        <taxon>Ecdysozoa</taxon>
        <taxon>Arthropoda</taxon>
        <taxon>Chelicerata</taxon>
        <taxon>Arachnida</taxon>
        <taxon>Acari</taxon>
        <taxon>Acariformes</taxon>
        <taxon>Sarcoptiformes</taxon>
        <taxon>Astigmata</taxon>
        <taxon>Psoroptidia</taxon>
        <taxon>Analgoidea</taxon>
        <taxon>Pyroglyphidae</taxon>
        <taxon>Pyroglyphinae</taxon>
        <taxon>Euroglyphus</taxon>
    </lineage>
</organism>
<feature type="region of interest" description="Disordered" evidence="1">
    <location>
        <begin position="48"/>
        <end position="79"/>
    </location>
</feature>
<feature type="region of interest" description="Disordered" evidence="1">
    <location>
        <begin position="485"/>
        <end position="537"/>
    </location>
</feature>
<feature type="compositionally biased region" description="Basic and acidic residues" evidence="1">
    <location>
        <begin position="510"/>
        <end position="523"/>
    </location>
</feature>
<feature type="non-terminal residue" evidence="2">
    <location>
        <position position="713"/>
    </location>
</feature>
<evidence type="ECO:0000313" key="3">
    <source>
        <dbReference type="Proteomes" id="UP000194236"/>
    </source>
</evidence>
<proteinExistence type="predicted"/>
<feature type="compositionally biased region" description="Polar residues" evidence="1">
    <location>
        <begin position="485"/>
        <end position="504"/>
    </location>
</feature>
<feature type="non-terminal residue" evidence="2">
    <location>
        <position position="1"/>
    </location>
</feature>
<feature type="region of interest" description="Disordered" evidence="1">
    <location>
        <begin position="107"/>
        <end position="206"/>
    </location>
</feature>
<feature type="compositionally biased region" description="Polar residues" evidence="1">
    <location>
        <begin position="107"/>
        <end position="137"/>
    </location>
</feature>
<feature type="compositionally biased region" description="Polar residues" evidence="1">
    <location>
        <begin position="320"/>
        <end position="331"/>
    </location>
</feature>
<reference evidence="2 3" key="1">
    <citation type="submission" date="2017-03" db="EMBL/GenBank/DDBJ databases">
        <title>Genome Survey of Euroglyphus maynei.</title>
        <authorList>
            <person name="Arlian L.G."/>
            <person name="Morgan M.S."/>
            <person name="Rider S.D."/>
        </authorList>
    </citation>
    <scope>NUCLEOTIDE SEQUENCE [LARGE SCALE GENOMIC DNA]</scope>
    <source>
        <strain evidence="2">Arlian Lab</strain>
        <tissue evidence="2">Whole body</tissue>
    </source>
</reference>
<keyword evidence="3" id="KW-1185">Reference proteome</keyword>
<sequence length="713" mass="79484">SANIAPNSNNNREKVEPHPNTESLKINVDDDVDDYQLLDAVINLGIDSNVNTSSSTSNGENVITGTKTETRSSSVTTSMAHRQRIPIMKNVAKTTVIQQQNVLNSAQKIPPHQSSSSFPQRQSADGQSSQAITSVRNSPRKPKRMVSSPANNKNTSKNIPIPTTRTTIQNRNNQKQLQPFNNNIGSNGDHSDTGSFDDRSAHSLLDNTKPPSIIDNHSLMSQSSASIDSEISDIGIDNVPLRKSNSQDLLVAKAASNCAKEINTLVQSCVNDNNNNNNDDDDSSVKDSSSSLSTADGYHHHHHHKHSLMKTYNRNDGDGHQSTIPQQTSRTLPKMKIAHSNQPQPKQRREAHKSSNDNGEDLNCDQRTYNKNDYKRNKNDQQQHPIGYNYYESDQSDTDISEILPLDDCDPSTIASNHIDYIDGQTTTSAATTTNESNTATIVLYNKPNIDPNPSMNDPFLAQMLSTSSSSTTLAKMINKSKELSSSITTNQIHSVSHNNNNDESYGGHQLERLEDLESETRYRPNSRNRSGNDRMEELDFTNGFNQQFYPFNHDRPLNFVQNSRSLNRGHKFMTNNTKADFEDRDMMFTSKHRKQVVQSHARYFQNKSSTTAVKTSSKYFDRHPIVGADNGTTEMELLMDSPPRLPTSTNHSQLLSKQQKQTSSNNAIGLPTSTTKSKEKSLLSNIKSKLFSSPKPGKKSDNVKSKIKLWPR</sequence>
<feature type="compositionally biased region" description="Basic residues" evidence="1">
    <location>
        <begin position="299"/>
        <end position="308"/>
    </location>
</feature>
<accession>A0A1Y3BBH5</accession>
<feature type="compositionally biased region" description="Basic and acidic residues" evidence="1">
    <location>
        <begin position="189"/>
        <end position="201"/>
    </location>
</feature>
<dbReference type="EMBL" id="MUJZ01032093">
    <property type="protein sequence ID" value="OTF77547.1"/>
    <property type="molecule type" value="Genomic_DNA"/>
</dbReference>
<feature type="compositionally biased region" description="Low complexity" evidence="1">
    <location>
        <begin position="48"/>
        <end position="58"/>
    </location>
</feature>
<feature type="compositionally biased region" description="Polar residues" evidence="1">
    <location>
        <begin position="1"/>
        <end position="10"/>
    </location>
</feature>